<organism evidence="4 5">
    <name type="scientific">Gymnopus androsaceus JB14</name>
    <dbReference type="NCBI Taxonomy" id="1447944"/>
    <lineage>
        <taxon>Eukaryota</taxon>
        <taxon>Fungi</taxon>
        <taxon>Dikarya</taxon>
        <taxon>Basidiomycota</taxon>
        <taxon>Agaricomycotina</taxon>
        <taxon>Agaricomycetes</taxon>
        <taxon>Agaricomycetidae</taxon>
        <taxon>Agaricales</taxon>
        <taxon>Marasmiineae</taxon>
        <taxon>Omphalotaceae</taxon>
        <taxon>Gymnopus</taxon>
    </lineage>
</organism>
<dbReference type="CDD" id="cd00200">
    <property type="entry name" value="WD40"/>
    <property type="match status" value="1"/>
</dbReference>
<evidence type="ECO:0000256" key="3">
    <source>
        <dbReference type="PROSITE-ProRule" id="PRU00221"/>
    </source>
</evidence>
<evidence type="ECO:0000256" key="2">
    <source>
        <dbReference type="ARBA" id="ARBA00022737"/>
    </source>
</evidence>
<dbReference type="PROSITE" id="PS50082">
    <property type="entry name" value="WD_REPEATS_2"/>
    <property type="match status" value="6"/>
</dbReference>
<dbReference type="Proteomes" id="UP000799118">
    <property type="component" value="Unassembled WGS sequence"/>
</dbReference>
<feature type="repeat" description="WD" evidence="3">
    <location>
        <begin position="267"/>
        <end position="301"/>
    </location>
</feature>
<dbReference type="PRINTS" id="PR00320">
    <property type="entry name" value="GPROTEINBRPT"/>
</dbReference>
<feature type="repeat" description="WD" evidence="3">
    <location>
        <begin position="457"/>
        <end position="498"/>
    </location>
</feature>
<feature type="repeat" description="WD" evidence="3">
    <location>
        <begin position="303"/>
        <end position="335"/>
    </location>
</feature>
<dbReference type="Pfam" id="PF00400">
    <property type="entry name" value="WD40"/>
    <property type="match status" value="6"/>
</dbReference>
<dbReference type="InterPro" id="IPR015943">
    <property type="entry name" value="WD40/YVTN_repeat-like_dom_sf"/>
</dbReference>
<feature type="repeat" description="WD" evidence="3">
    <location>
        <begin position="500"/>
        <end position="531"/>
    </location>
</feature>
<dbReference type="GO" id="GO:0005634">
    <property type="term" value="C:nucleus"/>
    <property type="evidence" value="ECO:0007669"/>
    <property type="project" value="TreeGrafter"/>
</dbReference>
<name>A0A6A4GJ76_9AGAR</name>
<dbReference type="PROSITE" id="PS50294">
    <property type="entry name" value="WD_REPEATS_REGION"/>
    <property type="match status" value="6"/>
</dbReference>
<dbReference type="InterPro" id="IPR020472">
    <property type="entry name" value="WD40_PAC1"/>
</dbReference>
<accession>A0A6A4GJ76</accession>
<proteinExistence type="predicted"/>
<evidence type="ECO:0000313" key="5">
    <source>
        <dbReference type="Proteomes" id="UP000799118"/>
    </source>
</evidence>
<feature type="repeat" description="WD" evidence="3">
    <location>
        <begin position="346"/>
        <end position="382"/>
    </location>
</feature>
<sequence>MNVISTICILQKPLTIEALTKFTNNNASDVVKSLNAVLYIDSEKKIRCHLSFQEFILDKEWPKRRTGKGPYQFYLNVEKSHEDLVFICLRFMEKQLKFNICHLESSYIANEAVENPDMMERAQSEISEELRYSCESWVYHACAAEENSKCWVNITSFLKSTSMVYWMECLSCLNETSQIRTSMDYLTKRTKISEIMRGSEDISKFIRAFFLPISHSTPHLYVSALPMIPKKTWLAAHIRAHLKEVVKMSCNEYWKGEIYEINVGAEVDCVAYSPDGKQIVSGSRDNKLKIWSTETSLPIGEALEGHTDFVTCVAYSPDGTQIVSGSKDKTVRIWSAGTGLLLGEPLQGHTDCVDSVVYSPDGRQVVSGSSDCTVRIWSTETGLPVDGTQVVSVSFDNTMRMWSAVTGLPIGEPLKGHASWVSSVAHSPDGKQIATGSNDNTVRIWSAETSLPICEPMQGHTHWITSVAYSPDGTQVVSGSRDNTVRIWSVETGLSIGEPLKGHVNQVNSVAYSPDGKHIASSSTDHTIRIW</sequence>
<keyword evidence="5" id="KW-1185">Reference proteome</keyword>
<dbReference type="EMBL" id="ML769955">
    <property type="protein sequence ID" value="KAE9385681.1"/>
    <property type="molecule type" value="Genomic_DNA"/>
</dbReference>
<dbReference type="GO" id="GO:1990234">
    <property type="term" value="C:transferase complex"/>
    <property type="evidence" value="ECO:0007669"/>
    <property type="project" value="UniProtKB-ARBA"/>
</dbReference>
<keyword evidence="2" id="KW-0677">Repeat</keyword>
<evidence type="ECO:0000313" key="4">
    <source>
        <dbReference type="EMBL" id="KAE9385681.1"/>
    </source>
</evidence>
<dbReference type="InterPro" id="IPR036322">
    <property type="entry name" value="WD40_repeat_dom_sf"/>
</dbReference>
<dbReference type="SUPFAM" id="SSF50978">
    <property type="entry name" value="WD40 repeat-like"/>
    <property type="match status" value="1"/>
</dbReference>
<dbReference type="InterPro" id="IPR001680">
    <property type="entry name" value="WD40_rpt"/>
</dbReference>
<dbReference type="Gene3D" id="2.130.10.10">
    <property type="entry name" value="YVTN repeat-like/Quinoprotein amine dehydrogenase"/>
    <property type="match status" value="3"/>
</dbReference>
<dbReference type="OrthoDB" id="163438at2759"/>
<dbReference type="PANTHER" id="PTHR22847">
    <property type="entry name" value="WD40 REPEAT PROTEIN"/>
    <property type="match status" value="1"/>
</dbReference>
<keyword evidence="1 3" id="KW-0853">WD repeat</keyword>
<evidence type="ECO:0000256" key="1">
    <source>
        <dbReference type="ARBA" id="ARBA00022574"/>
    </source>
</evidence>
<gene>
    <name evidence="4" type="ORF">BT96DRAFT_571612</name>
</gene>
<dbReference type="AlphaFoldDB" id="A0A6A4GJ76"/>
<dbReference type="PANTHER" id="PTHR22847:SF637">
    <property type="entry name" value="WD REPEAT DOMAIN 5B"/>
    <property type="match status" value="1"/>
</dbReference>
<reference evidence="4" key="1">
    <citation type="journal article" date="2019" name="Environ. Microbiol.">
        <title>Fungal ecological strategies reflected in gene transcription - a case study of two litter decomposers.</title>
        <authorList>
            <person name="Barbi F."/>
            <person name="Kohler A."/>
            <person name="Barry K."/>
            <person name="Baskaran P."/>
            <person name="Daum C."/>
            <person name="Fauchery L."/>
            <person name="Ihrmark K."/>
            <person name="Kuo A."/>
            <person name="LaButti K."/>
            <person name="Lipzen A."/>
            <person name="Morin E."/>
            <person name="Grigoriev I.V."/>
            <person name="Henrissat B."/>
            <person name="Lindahl B."/>
            <person name="Martin F."/>
        </authorList>
    </citation>
    <scope>NUCLEOTIDE SEQUENCE</scope>
    <source>
        <strain evidence="4">JB14</strain>
    </source>
</reference>
<protein>
    <submittedName>
        <fullName evidence="4">WD40 repeat-like protein</fullName>
    </submittedName>
</protein>
<feature type="repeat" description="WD" evidence="3">
    <location>
        <begin position="414"/>
        <end position="449"/>
    </location>
</feature>
<dbReference type="SMART" id="SM00320">
    <property type="entry name" value="WD40"/>
    <property type="match status" value="6"/>
</dbReference>